<dbReference type="PANTHER" id="PTHR12546:SF37">
    <property type="entry name" value="FER-1-LIKE 6 (C. ELEGANS)"/>
    <property type="match status" value="1"/>
</dbReference>
<dbReference type="Pfam" id="PF22901">
    <property type="entry name" value="dsrm_Ferlin"/>
    <property type="match status" value="1"/>
</dbReference>
<dbReference type="FunFam" id="2.60.40.150:FF:000026">
    <property type="entry name" value="dysferlin isoform X2"/>
    <property type="match status" value="1"/>
</dbReference>
<dbReference type="SMART" id="SM00239">
    <property type="entry name" value="C2"/>
    <property type="match status" value="6"/>
</dbReference>
<dbReference type="InterPro" id="IPR055072">
    <property type="entry name" value="Ferlin_DSRM"/>
</dbReference>
<accession>A0A8J7NTT2</accession>
<keyword evidence="5" id="KW-0106">Calcium</keyword>
<dbReference type="InterPro" id="IPR000008">
    <property type="entry name" value="C2_dom"/>
</dbReference>
<keyword evidence="6 9" id="KW-1133">Transmembrane helix</keyword>
<keyword evidence="7 9" id="KW-0472">Membrane</keyword>
<dbReference type="CDD" id="cd08374">
    <property type="entry name" value="C2F_Ferlin"/>
    <property type="match status" value="1"/>
</dbReference>
<feature type="domain" description="C2" evidence="10">
    <location>
        <begin position="1406"/>
        <end position="1525"/>
    </location>
</feature>
<evidence type="ECO:0000256" key="3">
    <source>
        <dbReference type="ARBA" id="ARBA00022723"/>
    </source>
</evidence>
<name>A0A8J7NTT2_ATRSP</name>
<dbReference type="GO" id="GO:0007009">
    <property type="term" value="P:plasma membrane organization"/>
    <property type="evidence" value="ECO:0007669"/>
    <property type="project" value="TreeGrafter"/>
</dbReference>
<evidence type="ECO:0000256" key="5">
    <source>
        <dbReference type="ARBA" id="ARBA00022837"/>
    </source>
</evidence>
<dbReference type="InterPro" id="IPR037724">
    <property type="entry name" value="C2E_Ferlin"/>
</dbReference>
<evidence type="ECO:0000256" key="6">
    <source>
        <dbReference type="ARBA" id="ARBA00022989"/>
    </source>
</evidence>
<feature type="domain" description="C2" evidence="10">
    <location>
        <begin position="61"/>
        <end position="202"/>
    </location>
</feature>
<feature type="region of interest" description="Disordered" evidence="8">
    <location>
        <begin position="1217"/>
        <end position="1253"/>
    </location>
</feature>
<dbReference type="EMBL" id="JAAWVO010047713">
    <property type="protein sequence ID" value="MBN3319754.1"/>
    <property type="molecule type" value="Genomic_DNA"/>
</dbReference>
<feature type="compositionally biased region" description="Basic and acidic residues" evidence="8">
    <location>
        <begin position="450"/>
        <end position="467"/>
    </location>
</feature>
<dbReference type="InterPro" id="IPR037720">
    <property type="entry name" value="C2B_Ferlin"/>
</dbReference>
<feature type="transmembrane region" description="Helical" evidence="9">
    <location>
        <begin position="1912"/>
        <end position="1933"/>
    </location>
</feature>
<dbReference type="Pfam" id="PF00168">
    <property type="entry name" value="C2"/>
    <property type="match status" value="6"/>
</dbReference>
<reference evidence="11" key="1">
    <citation type="journal article" date="2021" name="Cell">
        <title>Tracing the genetic footprints of vertebrate landing in non-teleost ray-finned fishes.</title>
        <authorList>
            <person name="Bi X."/>
            <person name="Wang K."/>
            <person name="Yang L."/>
            <person name="Pan H."/>
            <person name="Jiang H."/>
            <person name="Wei Q."/>
            <person name="Fang M."/>
            <person name="Yu H."/>
            <person name="Zhu C."/>
            <person name="Cai Y."/>
            <person name="He Y."/>
            <person name="Gan X."/>
            <person name="Zeng H."/>
            <person name="Yu D."/>
            <person name="Zhu Y."/>
            <person name="Jiang H."/>
            <person name="Qiu Q."/>
            <person name="Yang H."/>
            <person name="Zhang Y.E."/>
            <person name="Wang W."/>
            <person name="Zhu M."/>
            <person name="He S."/>
            <person name="Zhang G."/>
        </authorList>
    </citation>
    <scope>NUCLEOTIDE SEQUENCE</scope>
    <source>
        <strain evidence="11">Allg_001</strain>
    </source>
</reference>
<evidence type="ECO:0000256" key="2">
    <source>
        <dbReference type="ARBA" id="ARBA00022692"/>
    </source>
</evidence>
<feature type="compositionally biased region" description="Basic and acidic residues" evidence="8">
    <location>
        <begin position="1219"/>
        <end position="1235"/>
    </location>
</feature>
<dbReference type="InterPro" id="IPR037722">
    <property type="entry name" value="C2C_Ferlin"/>
</dbReference>
<feature type="non-terminal residue" evidence="11">
    <location>
        <position position="1944"/>
    </location>
</feature>
<dbReference type="Pfam" id="PF08150">
    <property type="entry name" value="FerB"/>
    <property type="match status" value="1"/>
</dbReference>
<comment type="subcellular location">
    <subcellularLocation>
        <location evidence="1">Membrane</location>
        <topology evidence="1">Single-pass membrane protein</topology>
    </subcellularLocation>
</comment>
<feature type="region of interest" description="Disordered" evidence="8">
    <location>
        <begin position="447"/>
        <end position="485"/>
    </location>
</feature>
<keyword evidence="12" id="KW-1185">Reference proteome</keyword>
<feature type="domain" description="C2" evidence="10">
    <location>
        <begin position="1668"/>
        <end position="1819"/>
    </location>
</feature>
<feature type="compositionally biased region" description="Basic and acidic residues" evidence="8">
    <location>
        <begin position="540"/>
        <end position="549"/>
    </location>
</feature>
<dbReference type="SUPFAM" id="SSF49562">
    <property type="entry name" value="C2 domain (Calcium/lipid-binding domain, CaLB)"/>
    <property type="match status" value="6"/>
</dbReference>
<feature type="region of interest" description="Disordered" evidence="8">
    <location>
        <begin position="540"/>
        <end position="559"/>
    </location>
</feature>
<dbReference type="InterPro" id="IPR012561">
    <property type="entry name" value="Ferlin_B-domain"/>
</dbReference>
<dbReference type="PANTHER" id="PTHR12546">
    <property type="entry name" value="FER-1-LIKE"/>
    <property type="match status" value="1"/>
</dbReference>
<evidence type="ECO:0000256" key="9">
    <source>
        <dbReference type="SAM" id="Phobius"/>
    </source>
</evidence>
<feature type="compositionally biased region" description="Basic residues" evidence="8">
    <location>
        <begin position="1236"/>
        <end position="1251"/>
    </location>
</feature>
<dbReference type="SMART" id="SM01201">
    <property type="entry name" value="FerB"/>
    <property type="match status" value="1"/>
</dbReference>
<evidence type="ECO:0000256" key="4">
    <source>
        <dbReference type="ARBA" id="ARBA00022737"/>
    </source>
</evidence>
<dbReference type="GO" id="GO:0046872">
    <property type="term" value="F:metal ion binding"/>
    <property type="evidence" value="ECO:0007669"/>
    <property type="project" value="UniProtKB-KW"/>
</dbReference>
<dbReference type="CDD" id="cd04017">
    <property type="entry name" value="C2D_Ferlin"/>
    <property type="match status" value="1"/>
</dbReference>
<dbReference type="Pfam" id="PF16165">
    <property type="entry name" value="Ferlin_C"/>
    <property type="match status" value="1"/>
</dbReference>
<dbReference type="InterPro" id="IPR037721">
    <property type="entry name" value="Ferlin"/>
</dbReference>
<evidence type="ECO:0000313" key="11">
    <source>
        <dbReference type="EMBL" id="MBN3319754.1"/>
    </source>
</evidence>
<evidence type="ECO:0000313" key="12">
    <source>
        <dbReference type="Proteomes" id="UP000736164"/>
    </source>
</evidence>
<dbReference type="Proteomes" id="UP000736164">
    <property type="component" value="Unassembled WGS sequence"/>
</dbReference>
<dbReference type="InterPro" id="IPR037723">
    <property type="entry name" value="C2D_Ferlin"/>
</dbReference>
<evidence type="ECO:0000256" key="8">
    <source>
        <dbReference type="SAM" id="MobiDB-lite"/>
    </source>
</evidence>
<sequence length="1944" mass="220530">MFGIKKKKKKADKGLVFANKGALGKAYKTNMPSVYQAPSPVIKIKIQLCNKTNVVFVSLSNRSKPVNKIHDSESKPQSFQISFNITEARQLVGENIDPCVVIEVGEEKKQTTVKEGTNSPFYNEYFVFDFFGPQETFFDKVVKLSVSTTLNRTKTAENIIIILFPTKVMHSKIMRSFTIGSFKLDVGTVYSQPGHQFSNKWAMLTDPVDIQTGVKGYLKCDISVTGKGETVQPTQKASDAEEQIEKNLLVPKGFPSERPWARFYVKVYRAEGLPRMNSSIMANVTKAFIGENKDLIDPYVVVTFFNQMGRTSTQKSSADPVWNEQIVFKEMFPPLCRRLKIQVWDEGSMNDVAMGTHYIDLKKISNEQDGDKGFLPTFGPAWINLYGSARNFTLMDDFQELNEGVGEGVSFRGRLFIELAVEILSGAASESKLSKIAKDLKLAPKTAKAAGKEQKTPPAAEETKTATEKSTALGAEVTPVDSPPEIDKDSMESYLLFGSVFEASMIDRKIGDKPISFEFTVGNYGNFIDGASPIHAGRKKAVEHGDPEKSPLLSSREPERPLEALPCKSTTVPERPQLMEGNRHYFFLPHLNKKPCVHIVSEWEDQTFRLYYSNVLENIAVAFEEGIEEVKEMNRLSDPKADEQMLSVLQEFVSRSRNFIAFAEKKTKTNNLTMLDKKRLTLCKQELESMTNDVQSIAEQKRKRLTLKEMIQEAQKFTQRLTFLVEELLIIFLDSLHLLCPELYIPRTFIKTKGNVHLFLVFQGRHHTADEERFLHVSPQHTIPDIFIWMLSNNKRVAYARIPARDLVYSESDNERGKDCGKIKTLFLKMPGKRVTGWTVQAKLDVFLWLGRCKDSHVMLENLPEGYEPEGLTASSEHITMPLPDFLVYKSMFIQNFTSSSVDICRTSFLRHKGNSTPQNIFQLRAHMYQARGLIAADSTGLSDPFAKVSFVSQSQTTMIINQTLTPTWNQMLLFNSITLHGELKDITEDPPIVVIELYDDDALGKAEYLGSTVAVPGVKLAGENYIPPQLQYCPLFCGSQSGGDLLAAFELIQIPESDGNIYPVPANIRPVLSRYRLEVLFWGLRELKKVQLLSVDRPQVFIECAGKGIRSSVIQSYKSNPNFTMLVDAFDVELPENELLHPPLSISVVDWRAFGRSTLVGNHVINSLKQFSYKPPRLPPAAALKKEQRPQEAVPVTESSAIEVSPSEGVYINIEPESAPKPEKSQEKEVDPAKKAGRKTTRRSTKRRKRTVADESAENVIDWWSKYYASVEKLKQAKQREAPDTLNLYDNVSPLHSLLSDGVDSLVSGQSEQYALASRDGDKKKKIVKFKGAQDQPKLATLQIYDKELEAEFGPFDDWVNTFELYRGKASEDEGTSDERVVGKFKGRFCLYKLTDEDDDEIGHDPGQFKITQAVPPNHPVKVLIRVYIVAAFNLHPADPDGKSDPYIVLRLGKTEIKDRDNYIPKQLNPIFGRSFEIQATFPMESLLSILIYDYDMVGGDDLIGETKIDLENRFYSRHRATCGIQNEYAIDGYNAWRDAIKPTELLTKLCKEHRLDGPHLRPGRITIGDKVFTGKTVFVDEGNPVKKLNLQMTAQYRFEIYFNNQDQTVESYEHLALKILHRWSEFPDVGCKLVPEHIETRVLYHKEKPGMDQGQLQMWVDMFPMDMPAPGPSVDISPRKPKGYELRIVIWNTEDVILEDTNFITGQQSSDIYVKGWLKGLEDDRQETDVHYNSLTGEGNFNWRFVFPFNYLPAEKVLVVNKRENIFSLDKTERKLPAELVLQVWDFERLSSDDFLGTVELDLHGFPRGAKSAKGCTLDMLKDTTEKISIFQQKRSRGWWPFVKSSELTGKVEAEFHLVTAEEAEKYPVGRARKEPEPLEKPNRPDTSFSWFMNPFKCFFHLIWKNYKKYIIIALVLLITALFIALLLYTLPGAISQKIVNG</sequence>
<dbReference type="InterPro" id="IPR035892">
    <property type="entry name" value="C2_domain_sf"/>
</dbReference>
<gene>
    <name evidence="11" type="primary">Fer1l6</name>
    <name evidence="11" type="ORF">GTO95_0012666</name>
</gene>
<comment type="caution">
    <text evidence="11">The sequence shown here is derived from an EMBL/GenBank/DDBJ whole genome shotgun (WGS) entry which is preliminary data.</text>
</comment>
<dbReference type="InterPro" id="IPR037725">
    <property type="entry name" value="C2F_Ferlin"/>
</dbReference>
<proteinExistence type="predicted"/>
<keyword evidence="2 9" id="KW-0812">Transmembrane</keyword>
<dbReference type="CDD" id="cd04011">
    <property type="entry name" value="C2B_Ferlin"/>
    <property type="match status" value="1"/>
</dbReference>
<dbReference type="CDD" id="cd04037">
    <property type="entry name" value="C2E_Ferlin"/>
    <property type="match status" value="1"/>
</dbReference>
<evidence type="ECO:0000256" key="1">
    <source>
        <dbReference type="ARBA" id="ARBA00004167"/>
    </source>
</evidence>
<dbReference type="SMART" id="SM01202">
    <property type="entry name" value="FerI"/>
    <property type="match status" value="1"/>
</dbReference>
<organism evidence="11 12">
    <name type="scientific">Atractosteus spatula</name>
    <name type="common">Alligator gar</name>
    <name type="synonym">Lepisosteus spatula</name>
    <dbReference type="NCBI Taxonomy" id="7917"/>
    <lineage>
        <taxon>Eukaryota</taxon>
        <taxon>Metazoa</taxon>
        <taxon>Chordata</taxon>
        <taxon>Craniata</taxon>
        <taxon>Vertebrata</taxon>
        <taxon>Euteleostomi</taxon>
        <taxon>Actinopterygii</taxon>
        <taxon>Neopterygii</taxon>
        <taxon>Holostei</taxon>
        <taxon>Semionotiformes</taxon>
        <taxon>Lepisosteidae</taxon>
        <taxon>Atractosteus</taxon>
    </lineage>
</organism>
<evidence type="ECO:0000259" key="10">
    <source>
        <dbReference type="PROSITE" id="PS50004"/>
    </source>
</evidence>
<keyword evidence="3" id="KW-0479">Metal-binding</keyword>
<dbReference type="InterPro" id="IPR032362">
    <property type="entry name" value="Ferlin_C"/>
</dbReference>
<dbReference type="CDD" id="cd04018">
    <property type="entry name" value="C2C_Ferlin"/>
    <property type="match status" value="1"/>
</dbReference>
<dbReference type="Gene3D" id="2.60.40.150">
    <property type="entry name" value="C2 domain"/>
    <property type="match status" value="5"/>
</dbReference>
<feature type="domain" description="C2" evidence="10">
    <location>
        <begin position="1058"/>
        <end position="1182"/>
    </location>
</feature>
<dbReference type="FunFam" id="2.60.40.150:FF:000034">
    <property type="entry name" value="otoferlin isoform X2"/>
    <property type="match status" value="1"/>
</dbReference>
<dbReference type="GO" id="GO:0016020">
    <property type="term" value="C:membrane"/>
    <property type="evidence" value="ECO:0007669"/>
    <property type="project" value="UniProtKB-SubCell"/>
</dbReference>
<evidence type="ECO:0000256" key="7">
    <source>
        <dbReference type="ARBA" id="ARBA00023136"/>
    </source>
</evidence>
<feature type="non-terminal residue" evidence="11">
    <location>
        <position position="1"/>
    </location>
</feature>
<dbReference type="PROSITE" id="PS50004">
    <property type="entry name" value="C2"/>
    <property type="match status" value="6"/>
</dbReference>
<dbReference type="InterPro" id="IPR012968">
    <property type="entry name" value="FerIin_dom"/>
</dbReference>
<keyword evidence="4" id="KW-0677">Repeat</keyword>
<feature type="domain" description="C2" evidence="10">
    <location>
        <begin position="240"/>
        <end position="374"/>
    </location>
</feature>
<feature type="domain" description="C2" evidence="10">
    <location>
        <begin position="904"/>
        <end position="1031"/>
    </location>
</feature>
<protein>
    <submittedName>
        <fullName evidence="11">FR1L6 protein</fullName>
    </submittedName>
</protein>
<dbReference type="Pfam" id="PF08151">
    <property type="entry name" value="FerI"/>
    <property type="match status" value="1"/>
</dbReference>
<dbReference type="FunFam" id="2.60.40.150:FF:000054">
    <property type="entry name" value="otoferlin isoform X2"/>
    <property type="match status" value="1"/>
</dbReference>